<name>A0ACB7TJB5_HYAAI</name>
<protein>
    <submittedName>
        <fullName evidence="1">Uncharacterized protein</fullName>
    </submittedName>
</protein>
<keyword evidence="2" id="KW-1185">Reference proteome</keyword>
<accession>A0ACB7TJB5</accession>
<dbReference type="Proteomes" id="UP000821845">
    <property type="component" value="Chromosome 1"/>
</dbReference>
<comment type="caution">
    <text evidence="1">The sequence shown here is derived from an EMBL/GenBank/DDBJ whole genome shotgun (WGS) entry which is preliminary data.</text>
</comment>
<organism evidence="1 2">
    <name type="scientific">Hyalomma asiaticum</name>
    <name type="common">Tick</name>
    <dbReference type="NCBI Taxonomy" id="266040"/>
    <lineage>
        <taxon>Eukaryota</taxon>
        <taxon>Metazoa</taxon>
        <taxon>Ecdysozoa</taxon>
        <taxon>Arthropoda</taxon>
        <taxon>Chelicerata</taxon>
        <taxon>Arachnida</taxon>
        <taxon>Acari</taxon>
        <taxon>Parasitiformes</taxon>
        <taxon>Ixodida</taxon>
        <taxon>Ixodoidea</taxon>
        <taxon>Ixodidae</taxon>
        <taxon>Hyalomminae</taxon>
        <taxon>Hyalomma</taxon>
    </lineage>
</organism>
<sequence>MCHNVLSSTSFSRSGSRIAGAQAFTRIRTGTQPQQKQFPTLLQGMPIAAASAMDVDETSAIGLSHRLQELASGFPEAPLSYKTLSPALLVALPVGATDDRAGVSCSLVVDDVIAANRIVAPVTWPKVEARSCRTKAVHRWMLPLGAEGHVHVEMVVQRITSFHHCLRSSAPGGGQNETGRRISLVKAVAAEQQLVRTAAVVFPLQLQSRLMRWRQSVR</sequence>
<dbReference type="EMBL" id="CM023481">
    <property type="protein sequence ID" value="KAH6946990.1"/>
    <property type="molecule type" value="Genomic_DNA"/>
</dbReference>
<evidence type="ECO:0000313" key="1">
    <source>
        <dbReference type="EMBL" id="KAH6946990.1"/>
    </source>
</evidence>
<proteinExistence type="predicted"/>
<gene>
    <name evidence="1" type="ORF">HPB50_016429</name>
</gene>
<evidence type="ECO:0000313" key="2">
    <source>
        <dbReference type="Proteomes" id="UP000821845"/>
    </source>
</evidence>
<reference evidence="1" key="1">
    <citation type="submission" date="2020-05" db="EMBL/GenBank/DDBJ databases">
        <title>Large-scale comparative analyses of tick genomes elucidate their genetic diversity and vector capacities.</title>
        <authorList>
            <person name="Jia N."/>
            <person name="Wang J."/>
            <person name="Shi W."/>
            <person name="Du L."/>
            <person name="Sun Y."/>
            <person name="Zhan W."/>
            <person name="Jiang J."/>
            <person name="Wang Q."/>
            <person name="Zhang B."/>
            <person name="Ji P."/>
            <person name="Sakyi L.B."/>
            <person name="Cui X."/>
            <person name="Yuan T."/>
            <person name="Jiang B."/>
            <person name="Yang W."/>
            <person name="Lam T.T.-Y."/>
            <person name="Chang Q."/>
            <person name="Ding S."/>
            <person name="Wang X."/>
            <person name="Zhu J."/>
            <person name="Ruan X."/>
            <person name="Zhao L."/>
            <person name="Wei J."/>
            <person name="Que T."/>
            <person name="Du C."/>
            <person name="Cheng J."/>
            <person name="Dai P."/>
            <person name="Han X."/>
            <person name="Huang E."/>
            <person name="Gao Y."/>
            <person name="Liu J."/>
            <person name="Shao H."/>
            <person name="Ye R."/>
            <person name="Li L."/>
            <person name="Wei W."/>
            <person name="Wang X."/>
            <person name="Wang C."/>
            <person name="Yang T."/>
            <person name="Huo Q."/>
            <person name="Li W."/>
            <person name="Guo W."/>
            <person name="Chen H."/>
            <person name="Zhou L."/>
            <person name="Ni X."/>
            <person name="Tian J."/>
            <person name="Zhou Y."/>
            <person name="Sheng Y."/>
            <person name="Liu T."/>
            <person name="Pan Y."/>
            <person name="Xia L."/>
            <person name="Li J."/>
            <person name="Zhao F."/>
            <person name="Cao W."/>
        </authorList>
    </citation>
    <scope>NUCLEOTIDE SEQUENCE</scope>
    <source>
        <strain evidence="1">Hyas-2018</strain>
    </source>
</reference>